<evidence type="ECO:0000256" key="3">
    <source>
        <dbReference type="ARBA" id="ARBA00022989"/>
    </source>
</evidence>
<keyword evidence="3 6" id="KW-1133">Transmembrane helix</keyword>
<dbReference type="Proteomes" id="UP000011761">
    <property type="component" value="Unassembled WGS sequence"/>
</dbReference>
<comment type="subcellular location">
    <subcellularLocation>
        <location evidence="1">Membrane</location>
        <topology evidence="1">Multi-pass membrane protein</topology>
    </subcellularLocation>
</comment>
<feature type="transmembrane region" description="Helical" evidence="6">
    <location>
        <begin position="22"/>
        <end position="44"/>
    </location>
</feature>
<dbReference type="AlphaFoldDB" id="M2LMN6"/>
<evidence type="ECO:0000256" key="5">
    <source>
        <dbReference type="ARBA" id="ARBA00038359"/>
    </source>
</evidence>
<organism evidence="8 9">
    <name type="scientific">Baudoinia panamericana (strain UAMH 10762)</name>
    <name type="common">Angels' share fungus</name>
    <name type="synonym">Baudoinia compniacensis (strain UAMH 10762)</name>
    <dbReference type="NCBI Taxonomy" id="717646"/>
    <lineage>
        <taxon>Eukaryota</taxon>
        <taxon>Fungi</taxon>
        <taxon>Dikarya</taxon>
        <taxon>Ascomycota</taxon>
        <taxon>Pezizomycotina</taxon>
        <taxon>Dothideomycetes</taxon>
        <taxon>Dothideomycetidae</taxon>
        <taxon>Mycosphaerellales</taxon>
        <taxon>Teratosphaeriaceae</taxon>
        <taxon>Baudoinia</taxon>
    </lineage>
</organism>
<dbReference type="PANTHER" id="PTHR33048">
    <property type="entry name" value="PTH11-LIKE INTEGRAL MEMBRANE PROTEIN (AFU_ORTHOLOGUE AFUA_5G11245)"/>
    <property type="match status" value="1"/>
</dbReference>
<keyword evidence="9" id="KW-1185">Reference proteome</keyword>
<evidence type="ECO:0000259" key="7">
    <source>
        <dbReference type="Pfam" id="PF20684"/>
    </source>
</evidence>
<evidence type="ECO:0000256" key="6">
    <source>
        <dbReference type="SAM" id="Phobius"/>
    </source>
</evidence>
<dbReference type="KEGG" id="bcom:BAUCODRAFT_40492"/>
<sequence>PPSVIASWPAPQYNHPAIERKWMPQFGAIWIAASTILVAGRLYLRATRHAGSLGLDDALIIVGWLFAVALTVTAFIDAGDYGLGRHTWDVRLEWYSGAALMGFIAQLFFLISTCATKCSVLLFYRRMVDQSGRWIYAVYGALAFTVCYFIGILLAYCLICQPLSAYWLSYDFRYDKPYKCINDGTALSICVGVFSVISDLYAVILPYVILRRYDLHASRRQEIGLNILFSLSLSVAGAGIARTYYLWQINHTYDTSWAGFNLFAWSLVECHLAILCACAPHLRAFFRRYLSDPINR</sequence>
<gene>
    <name evidence="8" type="ORF">BAUCODRAFT_40492</name>
</gene>
<protein>
    <recommendedName>
        <fullName evidence="7">Rhodopsin domain-containing protein</fullName>
    </recommendedName>
</protein>
<dbReference type="OMA" id="LRTHATW"/>
<dbReference type="Pfam" id="PF20684">
    <property type="entry name" value="Fung_rhodopsin"/>
    <property type="match status" value="1"/>
</dbReference>
<keyword evidence="4 6" id="KW-0472">Membrane</keyword>
<feature type="transmembrane region" description="Helical" evidence="6">
    <location>
        <begin position="96"/>
        <end position="124"/>
    </location>
</feature>
<dbReference type="GO" id="GO:0016020">
    <property type="term" value="C:membrane"/>
    <property type="evidence" value="ECO:0007669"/>
    <property type="project" value="UniProtKB-SubCell"/>
</dbReference>
<accession>M2LMN6</accession>
<evidence type="ECO:0000313" key="8">
    <source>
        <dbReference type="EMBL" id="EMC95582.1"/>
    </source>
</evidence>
<feature type="transmembrane region" description="Helical" evidence="6">
    <location>
        <begin position="186"/>
        <end position="210"/>
    </location>
</feature>
<feature type="transmembrane region" description="Helical" evidence="6">
    <location>
        <begin position="262"/>
        <end position="286"/>
    </location>
</feature>
<evidence type="ECO:0000313" key="9">
    <source>
        <dbReference type="Proteomes" id="UP000011761"/>
    </source>
</evidence>
<dbReference type="GeneID" id="19113991"/>
<evidence type="ECO:0000256" key="1">
    <source>
        <dbReference type="ARBA" id="ARBA00004141"/>
    </source>
</evidence>
<feature type="domain" description="Rhodopsin" evidence="7">
    <location>
        <begin position="41"/>
        <end position="288"/>
    </location>
</feature>
<feature type="non-terminal residue" evidence="8">
    <location>
        <position position="1"/>
    </location>
</feature>
<reference evidence="8 9" key="1">
    <citation type="journal article" date="2012" name="PLoS Pathog.">
        <title>Diverse lifestyles and strategies of plant pathogenesis encoded in the genomes of eighteen Dothideomycetes fungi.</title>
        <authorList>
            <person name="Ohm R.A."/>
            <person name="Feau N."/>
            <person name="Henrissat B."/>
            <person name="Schoch C.L."/>
            <person name="Horwitz B.A."/>
            <person name="Barry K.W."/>
            <person name="Condon B.J."/>
            <person name="Copeland A.C."/>
            <person name="Dhillon B."/>
            <person name="Glaser F."/>
            <person name="Hesse C.N."/>
            <person name="Kosti I."/>
            <person name="LaButti K."/>
            <person name="Lindquist E.A."/>
            <person name="Lucas S."/>
            <person name="Salamov A.A."/>
            <person name="Bradshaw R.E."/>
            <person name="Ciuffetti L."/>
            <person name="Hamelin R.C."/>
            <person name="Kema G.H.J."/>
            <person name="Lawrence C."/>
            <person name="Scott J.A."/>
            <person name="Spatafora J.W."/>
            <person name="Turgeon B.G."/>
            <person name="de Wit P.J.G.M."/>
            <person name="Zhong S."/>
            <person name="Goodwin S.B."/>
            <person name="Grigoriev I.V."/>
        </authorList>
    </citation>
    <scope>NUCLEOTIDE SEQUENCE [LARGE SCALE GENOMIC DNA]</scope>
    <source>
        <strain evidence="8 9">UAMH 10762</strain>
    </source>
</reference>
<evidence type="ECO:0000256" key="4">
    <source>
        <dbReference type="ARBA" id="ARBA00023136"/>
    </source>
</evidence>
<feature type="transmembrane region" description="Helical" evidence="6">
    <location>
        <begin position="136"/>
        <end position="166"/>
    </location>
</feature>
<dbReference type="RefSeq" id="XP_007676885.1">
    <property type="nucleotide sequence ID" value="XM_007678695.1"/>
</dbReference>
<dbReference type="HOGENOM" id="CLU_028200_25_4_1"/>
<proteinExistence type="inferred from homology"/>
<evidence type="ECO:0000256" key="2">
    <source>
        <dbReference type="ARBA" id="ARBA00022692"/>
    </source>
</evidence>
<name>M2LMN6_BAUPA</name>
<feature type="non-terminal residue" evidence="8">
    <location>
        <position position="296"/>
    </location>
</feature>
<dbReference type="EMBL" id="KB445556">
    <property type="protein sequence ID" value="EMC95582.1"/>
    <property type="molecule type" value="Genomic_DNA"/>
</dbReference>
<dbReference type="InterPro" id="IPR049326">
    <property type="entry name" value="Rhodopsin_dom_fungi"/>
</dbReference>
<feature type="transmembrane region" description="Helical" evidence="6">
    <location>
        <begin position="222"/>
        <end position="242"/>
    </location>
</feature>
<feature type="transmembrane region" description="Helical" evidence="6">
    <location>
        <begin position="56"/>
        <end position="76"/>
    </location>
</feature>
<dbReference type="OrthoDB" id="4525788at2759"/>
<dbReference type="InterPro" id="IPR052337">
    <property type="entry name" value="SAT4-like"/>
</dbReference>
<keyword evidence="2 6" id="KW-0812">Transmembrane</keyword>
<dbReference type="PANTHER" id="PTHR33048:SF129">
    <property type="entry name" value="INTEGRAL MEMBRANE PROTEIN-RELATED"/>
    <property type="match status" value="1"/>
</dbReference>
<dbReference type="eggNOG" id="ENOG502SNAH">
    <property type="taxonomic scope" value="Eukaryota"/>
</dbReference>
<comment type="similarity">
    <text evidence="5">Belongs to the SAT4 family.</text>
</comment>